<name>A0A9K3Q578_9STRA</name>
<proteinExistence type="predicted"/>
<protein>
    <submittedName>
        <fullName evidence="1">Uncharacterized protein</fullName>
    </submittedName>
</protein>
<dbReference type="AlphaFoldDB" id="A0A9K3Q578"/>
<reference evidence="1" key="2">
    <citation type="submission" date="2021-04" db="EMBL/GenBank/DDBJ databases">
        <authorList>
            <person name="Podell S."/>
        </authorList>
    </citation>
    <scope>NUCLEOTIDE SEQUENCE</scope>
    <source>
        <strain evidence="1">Hildebrandi</strain>
    </source>
</reference>
<dbReference type="Proteomes" id="UP000693970">
    <property type="component" value="Unassembled WGS sequence"/>
</dbReference>
<evidence type="ECO:0000313" key="1">
    <source>
        <dbReference type="EMBL" id="KAG7368849.1"/>
    </source>
</evidence>
<sequence>MNLTDITTALKNTVQVLGLSRYNITLADISSHLGGVPAHTIKILGRWSSDTILKAFVEHDRYYPEPPDDGHTPAFRLEDIRNIAAIRHPGFAFSPQAHPTEHINFYIHSISSHDITPEEHALGNLTRRKLKTLTTLDKRHSAEHKQLDQIASLVMFGEPGLIGNINFDAMVNAVPATAAMVPAARLLLYMPWPQPIS</sequence>
<accession>A0A9K3Q578</accession>
<keyword evidence="2" id="KW-1185">Reference proteome</keyword>
<gene>
    <name evidence="1" type="ORF">IV203_031592</name>
</gene>
<comment type="caution">
    <text evidence="1">The sequence shown here is derived from an EMBL/GenBank/DDBJ whole genome shotgun (WGS) entry which is preliminary data.</text>
</comment>
<organism evidence="1 2">
    <name type="scientific">Nitzschia inconspicua</name>
    <dbReference type="NCBI Taxonomy" id="303405"/>
    <lineage>
        <taxon>Eukaryota</taxon>
        <taxon>Sar</taxon>
        <taxon>Stramenopiles</taxon>
        <taxon>Ochrophyta</taxon>
        <taxon>Bacillariophyta</taxon>
        <taxon>Bacillariophyceae</taxon>
        <taxon>Bacillariophycidae</taxon>
        <taxon>Bacillariales</taxon>
        <taxon>Bacillariaceae</taxon>
        <taxon>Nitzschia</taxon>
    </lineage>
</organism>
<reference evidence="1" key="1">
    <citation type="journal article" date="2021" name="Sci. Rep.">
        <title>Diploid genomic architecture of Nitzschia inconspicua, an elite biomass production diatom.</title>
        <authorList>
            <person name="Oliver A."/>
            <person name="Podell S."/>
            <person name="Pinowska A."/>
            <person name="Traller J.C."/>
            <person name="Smith S.R."/>
            <person name="McClure R."/>
            <person name="Beliaev A."/>
            <person name="Bohutskyi P."/>
            <person name="Hill E.A."/>
            <person name="Rabines A."/>
            <person name="Zheng H."/>
            <person name="Allen L.Z."/>
            <person name="Kuo A."/>
            <person name="Grigoriev I.V."/>
            <person name="Allen A.E."/>
            <person name="Hazlebeck D."/>
            <person name="Allen E.E."/>
        </authorList>
    </citation>
    <scope>NUCLEOTIDE SEQUENCE</scope>
    <source>
        <strain evidence="1">Hildebrandi</strain>
    </source>
</reference>
<dbReference type="OrthoDB" id="92990at2759"/>
<evidence type="ECO:0000313" key="2">
    <source>
        <dbReference type="Proteomes" id="UP000693970"/>
    </source>
</evidence>
<dbReference type="EMBL" id="JAGRRH010000006">
    <property type="protein sequence ID" value="KAG7368849.1"/>
    <property type="molecule type" value="Genomic_DNA"/>
</dbReference>